<dbReference type="Proteomes" id="UP000257055">
    <property type="component" value="Unassembled WGS sequence"/>
</dbReference>
<sequence>MKEKSRQDLEDRLIELRREYQELVADPAGFEDPMLQNGPINSSEMRLDSIRREIEEIEERLRKDPID</sequence>
<dbReference type="AlphaFoldDB" id="A0A3D8TPF3"/>
<proteinExistence type="predicted"/>
<dbReference type="EMBL" id="LARY01000002">
    <property type="protein sequence ID" value="RDX00587.1"/>
    <property type="molecule type" value="Genomic_DNA"/>
</dbReference>
<dbReference type="RefSeq" id="WP_115752824.1">
    <property type="nucleotide sequence ID" value="NZ_LARY01000002.1"/>
</dbReference>
<dbReference type="NCBIfam" id="NF041889">
    <property type="entry name" value="Lmo0654_fam"/>
    <property type="match status" value="1"/>
</dbReference>
<reference evidence="3" key="1">
    <citation type="submission" date="2015-04" db="EMBL/GenBank/DDBJ databases">
        <authorList>
            <person name="Schardt J."/>
            <person name="Mueller-Herbst S."/>
            <person name="Scherer S."/>
            <person name="Huptas C."/>
        </authorList>
    </citation>
    <scope>NUCLEOTIDE SEQUENCE [LARGE SCALE GENOMIC DNA]</scope>
    <source>
        <strain evidence="3">Kiel-L1</strain>
    </source>
</reference>
<evidence type="ECO:0000313" key="3">
    <source>
        <dbReference type="Proteomes" id="UP000257055"/>
    </source>
</evidence>
<protein>
    <submittedName>
        <fullName evidence="2">Uncharacterized protein</fullName>
    </submittedName>
</protein>
<organism evidence="2 3">
    <name type="scientific">Listeria kieliensis</name>
    <dbReference type="NCBI Taxonomy" id="1621700"/>
    <lineage>
        <taxon>Bacteria</taxon>
        <taxon>Bacillati</taxon>
        <taxon>Bacillota</taxon>
        <taxon>Bacilli</taxon>
        <taxon>Bacillales</taxon>
        <taxon>Listeriaceae</taxon>
        <taxon>Listeria</taxon>
    </lineage>
</organism>
<evidence type="ECO:0000256" key="1">
    <source>
        <dbReference type="SAM" id="Coils"/>
    </source>
</evidence>
<keyword evidence="3" id="KW-1185">Reference proteome</keyword>
<keyword evidence="1" id="KW-0175">Coiled coil</keyword>
<gene>
    <name evidence="2" type="ORF">UR08_06200</name>
</gene>
<accession>A0A3D8TPF3</accession>
<name>A0A3D8TPF3_9LIST</name>
<comment type="caution">
    <text evidence="2">The sequence shown here is derived from an EMBL/GenBank/DDBJ whole genome shotgun (WGS) entry which is preliminary data.</text>
</comment>
<evidence type="ECO:0000313" key="2">
    <source>
        <dbReference type="EMBL" id="RDX00587.1"/>
    </source>
</evidence>
<feature type="coiled-coil region" evidence="1">
    <location>
        <begin position="6"/>
        <end position="60"/>
    </location>
</feature>